<dbReference type="Pfam" id="PF00126">
    <property type="entry name" value="HTH_1"/>
    <property type="match status" value="1"/>
</dbReference>
<gene>
    <name evidence="6" type="ORF">IGS68_11635</name>
</gene>
<dbReference type="Proteomes" id="UP000595197">
    <property type="component" value="Chromosome"/>
</dbReference>
<evidence type="ECO:0000256" key="4">
    <source>
        <dbReference type="ARBA" id="ARBA00023163"/>
    </source>
</evidence>
<dbReference type="RefSeq" id="WP_201080107.1">
    <property type="nucleotide sequence ID" value="NZ_CP067420.1"/>
</dbReference>
<dbReference type="PANTHER" id="PTHR30537:SF80">
    <property type="entry name" value="TRANSCRIPTIONAL REGULATOR"/>
    <property type="match status" value="1"/>
</dbReference>
<reference evidence="6" key="1">
    <citation type="submission" date="2021-02" db="EMBL/GenBank/DDBJ databases">
        <title>Skermanella TT6 skin isolate.</title>
        <authorList>
            <person name="Lee K."/>
            <person name="Ganzorig M."/>
        </authorList>
    </citation>
    <scope>NUCLEOTIDE SEQUENCE</scope>
    <source>
        <strain evidence="6">TT6</strain>
    </source>
</reference>
<dbReference type="SUPFAM" id="SSF46785">
    <property type="entry name" value="Winged helix' DNA-binding domain"/>
    <property type="match status" value="1"/>
</dbReference>
<keyword evidence="2" id="KW-0805">Transcription regulation</keyword>
<keyword evidence="3" id="KW-0238">DNA-binding</keyword>
<evidence type="ECO:0000256" key="3">
    <source>
        <dbReference type="ARBA" id="ARBA00023125"/>
    </source>
</evidence>
<dbReference type="PRINTS" id="PR00039">
    <property type="entry name" value="HTHLYSR"/>
</dbReference>
<evidence type="ECO:0000256" key="1">
    <source>
        <dbReference type="ARBA" id="ARBA00009437"/>
    </source>
</evidence>
<dbReference type="Gene3D" id="3.40.190.290">
    <property type="match status" value="1"/>
</dbReference>
<dbReference type="EMBL" id="CP067420">
    <property type="protein sequence ID" value="QQP91807.1"/>
    <property type="molecule type" value="Genomic_DNA"/>
</dbReference>
<dbReference type="SUPFAM" id="SSF53850">
    <property type="entry name" value="Periplasmic binding protein-like II"/>
    <property type="match status" value="1"/>
</dbReference>
<keyword evidence="7" id="KW-1185">Reference proteome</keyword>
<comment type="similarity">
    <text evidence="1">Belongs to the LysR transcriptional regulatory family.</text>
</comment>
<dbReference type="InterPro" id="IPR000847">
    <property type="entry name" value="LysR_HTH_N"/>
</dbReference>
<accession>A0ABX7BBN9</accession>
<feature type="domain" description="HTH lysR-type" evidence="5">
    <location>
        <begin position="1"/>
        <end position="59"/>
    </location>
</feature>
<sequence>MDLLALLRIFTRAAELNGFTAAARDLGLTQPTVSKSVAALEERLGTRLFQRSTQQISLTEDGRLALEQARNLLDDAAAFEESFGHRRRAPTGVVRLGTPVAFGRLHVVPRLAALMDLHPALEIDLVMGDGAADLVEAGLDVAIRIADLEEPTLIARRIGVTRRVTVASRDYFDRHGRPSCPQDLAGHNCLAYTYLATGNQWLFDGPGGRVAVRIRGNLKANNSEAIREAVLAGIGIAVCPVWLFGDELRSGRVETVLPDFVPKSLPIHAIWPSRRFTSPKVRAMVDFLAASFGEDPLLSDR</sequence>
<dbReference type="InterPro" id="IPR005119">
    <property type="entry name" value="LysR_subst-bd"/>
</dbReference>
<name>A0ABX7BBN9_9PROT</name>
<dbReference type="PROSITE" id="PS50931">
    <property type="entry name" value="HTH_LYSR"/>
    <property type="match status" value="1"/>
</dbReference>
<dbReference type="CDD" id="cd08422">
    <property type="entry name" value="PBP2_CrgA_like"/>
    <property type="match status" value="1"/>
</dbReference>
<dbReference type="InterPro" id="IPR058163">
    <property type="entry name" value="LysR-type_TF_proteobact-type"/>
</dbReference>
<proteinExistence type="inferred from homology"/>
<protein>
    <submittedName>
        <fullName evidence="6">LysR family transcriptional regulator</fullName>
    </submittedName>
</protein>
<dbReference type="InterPro" id="IPR036390">
    <property type="entry name" value="WH_DNA-bd_sf"/>
</dbReference>
<dbReference type="InterPro" id="IPR036388">
    <property type="entry name" value="WH-like_DNA-bd_sf"/>
</dbReference>
<dbReference type="Gene3D" id="1.10.10.10">
    <property type="entry name" value="Winged helix-like DNA-binding domain superfamily/Winged helix DNA-binding domain"/>
    <property type="match status" value="1"/>
</dbReference>
<evidence type="ECO:0000313" key="7">
    <source>
        <dbReference type="Proteomes" id="UP000595197"/>
    </source>
</evidence>
<dbReference type="PANTHER" id="PTHR30537">
    <property type="entry name" value="HTH-TYPE TRANSCRIPTIONAL REGULATOR"/>
    <property type="match status" value="1"/>
</dbReference>
<evidence type="ECO:0000259" key="5">
    <source>
        <dbReference type="PROSITE" id="PS50931"/>
    </source>
</evidence>
<evidence type="ECO:0000256" key="2">
    <source>
        <dbReference type="ARBA" id="ARBA00023015"/>
    </source>
</evidence>
<organism evidence="6 7">
    <name type="scientific">Skermanella cutis</name>
    <dbReference type="NCBI Taxonomy" id="2775420"/>
    <lineage>
        <taxon>Bacteria</taxon>
        <taxon>Pseudomonadati</taxon>
        <taxon>Pseudomonadota</taxon>
        <taxon>Alphaproteobacteria</taxon>
        <taxon>Rhodospirillales</taxon>
        <taxon>Azospirillaceae</taxon>
        <taxon>Skermanella</taxon>
    </lineage>
</organism>
<evidence type="ECO:0000313" key="6">
    <source>
        <dbReference type="EMBL" id="QQP91807.1"/>
    </source>
</evidence>
<keyword evidence="4" id="KW-0804">Transcription</keyword>
<dbReference type="Pfam" id="PF03466">
    <property type="entry name" value="LysR_substrate"/>
    <property type="match status" value="1"/>
</dbReference>